<evidence type="ECO:0000313" key="5">
    <source>
        <dbReference type="Proteomes" id="UP000325161"/>
    </source>
</evidence>
<protein>
    <submittedName>
        <fullName evidence="4">Alpha/beta hydrolase</fullName>
    </submittedName>
</protein>
<gene>
    <name evidence="4" type="ORF">FXN63_06440</name>
</gene>
<evidence type="ECO:0000259" key="3">
    <source>
        <dbReference type="Pfam" id="PF20434"/>
    </source>
</evidence>
<dbReference type="PROSITE" id="PS51257">
    <property type="entry name" value="PROKAR_LIPOPROTEIN"/>
    <property type="match status" value="1"/>
</dbReference>
<accession>A0A5C0ATB3</accession>
<evidence type="ECO:0000313" key="4">
    <source>
        <dbReference type="EMBL" id="QEI05518.1"/>
    </source>
</evidence>
<evidence type="ECO:0000256" key="2">
    <source>
        <dbReference type="SAM" id="SignalP"/>
    </source>
</evidence>
<dbReference type="Gene3D" id="3.40.50.1820">
    <property type="entry name" value="alpha/beta hydrolase"/>
    <property type="match status" value="1"/>
</dbReference>
<dbReference type="GO" id="GO:0016787">
    <property type="term" value="F:hydrolase activity"/>
    <property type="evidence" value="ECO:0007669"/>
    <property type="project" value="UniProtKB-KW"/>
</dbReference>
<name>A0A5C0ATB3_9BURK</name>
<dbReference type="EMBL" id="CP043046">
    <property type="protein sequence ID" value="QEI05518.1"/>
    <property type="molecule type" value="Genomic_DNA"/>
</dbReference>
<dbReference type="OrthoDB" id="9771666at2"/>
<keyword evidence="1 4" id="KW-0378">Hydrolase</keyword>
<dbReference type="InterPro" id="IPR050300">
    <property type="entry name" value="GDXG_lipolytic_enzyme"/>
</dbReference>
<sequence length="296" mass="31945">MKRVLKMLMVAVPALTALAACSPLGTLNALTPSSHFSRDQDIAYGTDPRQRLDIYRPTGTQNAPVVVFFYGGNWTSGDRDDYLFVGEALAARGITTVVVDYRLSPQVTYSGFLDDSARALAWTRAHIAEHGGNRDELFVMGHSAGGYNAAMVAMDPRWLATYGEKPAMLRGWIGLAGPYDFTPITGEDIKPAFLAPNTPPDSQPINHVGEARVPALLLAGGDDKTVDPVRNTRQLAEKLRAVGVPVQTDTFDGIGHAMMIGSFARPLRFRAPVLDRVVAYVEQASGSQAMTAPATR</sequence>
<evidence type="ECO:0000256" key="1">
    <source>
        <dbReference type="ARBA" id="ARBA00022801"/>
    </source>
</evidence>
<dbReference type="Proteomes" id="UP000325161">
    <property type="component" value="Chromosome"/>
</dbReference>
<dbReference type="InterPro" id="IPR049492">
    <property type="entry name" value="BD-FAE-like_dom"/>
</dbReference>
<proteinExistence type="predicted"/>
<dbReference type="SUPFAM" id="SSF53474">
    <property type="entry name" value="alpha/beta-Hydrolases"/>
    <property type="match status" value="1"/>
</dbReference>
<dbReference type="PANTHER" id="PTHR48081">
    <property type="entry name" value="AB HYDROLASE SUPERFAMILY PROTEIN C4A8.06C"/>
    <property type="match status" value="1"/>
</dbReference>
<keyword evidence="2" id="KW-0732">Signal</keyword>
<dbReference type="RefSeq" id="WP_148813812.1">
    <property type="nucleotide sequence ID" value="NZ_CP043046.1"/>
</dbReference>
<keyword evidence="5" id="KW-1185">Reference proteome</keyword>
<dbReference type="InterPro" id="IPR029058">
    <property type="entry name" value="AB_hydrolase_fold"/>
</dbReference>
<feature type="domain" description="BD-FAE-like" evidence="3">
    <location>
        <begin position="52"/>
        <end position="239"/>
    </location>
</feature>
<feature type="signal peptide" evidence="2">
    <location>
        <begin position="1"/>
        <end position="19"/>
    </location>
</feature>
<dbReference type="PANTHER" id="PTHR48081:SF9">
    <property type="entry name" value="CARBOXYLESTERASE"/>
    <property type="match status" value="1"/>
</dbReference>
<dbReference type="Pfam" id="PF20434">
    <property type="entry name" value="BD-FAE"/>
    <property type="match status" value="1"/>
</dbReference>
<feature type="chain" id="PRO_5022826229" evidence="2">
    <location>
        <begin position="20"/>
        <end position="296"/>
    </location>
</feature>
<dbReference type="KEGG" id="pacr:FXN63_06440"/>
<dbReference type="AlphaFoldDB" id="A0A5C0ATB3"/>
<organism evidence="4 5">
    <name type="scientific">Pigmentiphaga aceris</name>
    <dbReference type="NCBI Taxonomy" id="1940612"/>
    <lineage>
        <taxon>Bacteria</taxon>
        <taxon>Pseudomonadati</taxon>
        <taxon>Pseudomonadota</taxon>
        <taxon>Betaproteobacteria</taxon>
        <taxon>Burkholderiales</taxon>
        <taxon>Alcaligenaceae</taxon>
        <taxon>Pigmentiphaga</taxon>
    </lineage>
</organism>
<reference evidence="4 5" key="1">
    <citation type="submission" date="2019-08" db="EMBL/GenBank/DDBJ databases">
        <title>Amphibian skin-associated Pigmentiphaga: genome sequence and occurrence across geography and hosts.</title>
        <authorList>
            <person name="Bletz M.C."/>
            <person name="Bunk B."/>
            <person name="Sproeer C."/>
            <person name="Biwer P."/>
            <person name="Reiter S."/>
            <person name="Rabemananjara F.C.E."/>
            <person name="Schulz S."/>
            <person name="Overmann J."/>
            <person name="Vences M."/>
        </authorList>
    </citation>
    <scope>NUCLEOTIDE SEQUENCE [LARGE SCALE GENOMIC DNA]</scope>
    <source>
        <strain evidence="4 5">Mada1488</strain>
    </source>
</reference>